<evidence type="ECO:0000256" key="1">
    <source>
        <dbReference type="ARBA" id="ARBA00022491"/>
    </source>
</evidence>
<dbReference type="SUPFAM" id="SSF46955">
    <property type="entry name" value="Putative DNA-binding domain"/>
    <property type="match status" value="1"/>
</dbReference>
<dbReference type="InterPro" id="IPR009061">
    <property type="entry name" value="DNA-bd_dom_put_sf"/>
</dbReference>
<dbReference type="Pfam" id="PF06445">
    <property type="entry name" value="GyrI-like"/>
    <property type="match status" value="1"/>
</dbReference>
<keyword evidence="3" id="KW-0238">DNA-binding</keyword>
<organism evidence="6 7">
    <name type="scientific">Peptostreptococcus anaerobius 653-L</name>
    <dbReference type="NCBI Taxonomy" id="596329"/>
    <lineage>
        <taxon>Bacteria</taxon>
        <taxon>Bacillati</taxon>
        <taxon>Bacillota</taxon>
        <taxon>Clostridia</taxon>
        <taxon>Peptostreptococcales</taxon>
        <taxon>Peptostreptococcaceae</taxon>
        <taxon>Peptostreptococcus</taxon>
    </lineage>
</organism>
<dbReference type="SMART" id="SM00422">
    <property type="entry name" value="HTH_MERR"/>
    <property type="match status" value="1"/>
</dbReference>
<dbReference type="InterPro" id="IPR000551">
    <property type="entry name" value="MerR-type_HTH_dom"/>
</dbReference>
<dbReference type="GO" id="GO:0003677">
    <property type="term" value="F:DNA binding"/>
    <property type="evidence" value="ECO:0007669"/>
    <property type="project" value="UniProtKB-KW"/>
</dbReference>
<dbReference type="Proteomes" id="UP000004206">
    <property type="component" value="Unassembled WGS sequence"/>
</dbReference>
<keyword evidence="7" id="KW-1185">Reference proteome</keyword>
<evidence type="ECO:0000256" key="3">
    <source>
        <dbReference type="ARBA" id="ARBA00023125"/>
    </source>
</evidence>
<evidence type="ECO:0000259" key="5">
    <source>
        <dbReference type="PROSITE" id="PS50937"/>
    </source>
</evidence>
<dbReference type="eggNOG" id="COG4978">
    <property type="taxonomic scope" value="Bacteria"/>
</dbReference>
<dbReference type="Gene3D" id="3.20.80.10">
    <property type="entry name" value="Regulatory factor, effector binding domain"/>
    <property type="match status" value="1"/>
</dbReference>
<name>D3MSM6_9FIRM</name>
<evidence type="ECO:0000256" key="2">
    <source>
        <dbReference type="ARBA" id="ARBA00023015"/>
    </source>
</evidence>
<dbReference type="EMBL" id="ADJN01000054">
    <property type="protein sequence ID" value="EFD04833.1"/>
    <property type="molecule type" value="Genomic_DNA"/>
</dbReference>
<accession>D3MSM6</accession>
<dbReference type="AlphaFoldDB" id="D3MSM6"/>
<dbReference type="PANTHER" id="PTHR30204">
    <property type="entry name" value="REDOX-CYCLING DRUG-SENSING TRANSCRIPTIONAL ACTIVATOR SOXR"/>
    <property type="match status" value="1"/>
</dbReference>
<gene>
    <name evidence="6" type="ORF">HMPREF0631_0619</name>
</gene>
<dbReference type="Gene3D" id="1.10.1660.10">
    <property type="match status" value="1"/>
</dbReference>
<dbReference type="OrthoDB" id="9773308at2"/>
<dbReference type="InterPro" id="IPR011256">
    <property type="entry name" value="Reg_factor_effector_dom_sf"/>
</dbReference>
<proteinExistence type="predicted"/>
<dbReference type="SUPFAM" id="SSF55136">
    <property type="entry name" value="Probable bacterial effector-binding domain"/>
    <property type="match status" value="1"/>
</dbReference>
<dbReference type="eggNOG" id="COG0789">
    <property type="taxonomic scope" value="Bacteria"/>
</dbReference>
<comment type="caution">
    <text evidence="6">The sequence shown here is derived from an EMBL/GenBank/DDBJ whole genome shotgun (WGS) entry which is preliminary data.</text>
</comment>
<evidence type="ECO:0000313" key="7">
    <source>
        <dbReference type="Proteomes" id="UP000004206"/>
    </source>
</evidence>
<sequence>MRIGANMKAKEKYSIGEVEKICNIPIKTLRYYDSIDLVVPSFRDSETNYRYYDKGQMVTICIVRKLRMLGFSLKEINNIIHNNKAYSLEESIDSKMVEISKEIEALQQKYTEGCKLSQRLKKGVDILSLYSKDEAEARGIIIEEIPESYLIYTRKIMKSYSNKDVSLERWAELINMSNQTNIEDKGSILVTYYSEPLEQFLYKDIDIEFAMYLDSHLQTENCRKFGGFTAATMVHVGDYSNIINTHIEMIQYINKNGYRIKGDISEEFIISPFDVTNPDEHVTKVIIPIEKIK</sequence>
<protein>
    <submittedName>
        <fullName evidence="6">Transcriptional regulator, MerR family</fullName>
    </submittedName>
</protein>
<dbReference type="Pfam" id="PF13411">
    <property type="entry name" value="MerR_1"/>
    <property type="match status" value="1"/>
</dbReference>
<dbReference type="InterPro" id="IPR047057">
    <property type="entry name" value="MerR_fam"/>
</dbReference>
<keyword evidence="4" id="KW-0804">Transcription</keyword>
<evidence type="ECO:0000313" key="6">
    <source>
        <dbReference type="EMBL" id="EFD04833.1"/>
    </source>
</evidence>
<dbReference type="PROSITE" id="PS50937">
    <property type="entry name" value="HTH_MERR_2"/>
    <property type="match status" value="1"/>
</dbReference>
<reference evidence="6 7" key="1">
    <citation type="submission" date="2010-01" db="EMBL/GenBank/DDBJ databases">
        <authorList>
            <person name="Dodson R."/>
            <person name="Madupu R."/>
            <person name="Durkin A.S."/>
            <person name="Torralba M."/>
            <person name="Methe B."/>
            <person name="Sutton G.G."/>
            <person name="Strausberg R.L."/>
            <person name="Nelson K.E."/>
        </authorList>
    </citation>
    <scope>NUCLEOTIDE SEQUENCE [LARGE SCALE GENOMIC DNA]</scope>
    <source>
        <strain evidence="6 7">653-L</strain>
    </source>
</reference>
<dbReference type="PANTHER" id="PTHR30204:SF69">
    <property type="entry name" value="MERR-FAMILY TRANSCRIPTIONAL REGULATOR"/>
    <property type="match status" value="1"/>
</dbReference>
<feature type="domain" description="HTH merR-type" evidence="5">
    <location>
        <begin position="12"/>
        <end position="82"/>
    </location>
</feature>
<keyword evidence="2" id="KW-0805">Transcription regulation</keyword>
<keyword evidence="1" id="KW-0678">Repressor</keyword>
<evidence type="ECO:0000256" key="4">
    <source>
        <dbReference type="ARBA" id="ARBA00023163"/>
    </source>
</evidence>
<dbReference type="GO" id="GO:0003700">
    <property type="term" value="F:DNA-binding transcription factor activity"/>
    <property type="evidence" value="ECO:0007669"/>
    <property type="project" value="InterPro"/>
</dbReference>
<dbReference type="InterPro" id="IPR029442">
    <property type="entry name" value="GyrI-like"/>
</dbReference>